<dbReference type="Proteomes" id="UP001154312">
    <property type="component" value="Unassembled WGS sequence"/>
</dbReference>
<evidence type="ECO:0000313" key="2">
    <source>
        <dbReference type="EMBL" id="MDF9409832.1"/>
    </source>
</evidence>
<evidence type="ECO:0000256" key="1">
    <source>
        <dbReference type="SAM" id="Coils"/>
    </source>
</evidence>
<dbReference type="EMBL" id="JAKOAV010000045">
    <property type="protein sequence ID" value="MDF9409832.1"/>
    <property type="molecule type" value="Genomic_DNA"/>
</dbReference>
<reference evidence="2" key="1">
    <citation type="submission" date="2022-02" db="EMBL/GenBank/DDBJ databases">
        <authorList>
            <person name="Leng L."/>
        </authorList>
    </citation>
    <scope>NUCLEOTIDE SEQUENCE</scope>
    <source>
        <strain evidence="2">JI</strain>
    </source>
</reference>
<dbReference type="RefSeq" id="WP_277445349.1">
    <property type="nucleotide sequence ID" value="NZ_JAKOAV010000045.1"/>
</dbReference>
<protein>
    <submittedName>
        <fullName evidence="2">Uncharacterized protein</fullName>
    </submittedName>
</protein>
<gene>
    <name evidence="2" type="ORF">L7E55_16000</name>
</gene>
<organism evidence="2 3">
    <name type="scientific">Pelotomaculum isophthalicicum JI</name>
    <dbReference type="NCBI Taxonomy" id="947010"/>
    <lineage>
        <taxon>Bacteria</taxon>
        <taxon>Bacillati</taxon>
        <taxon>Bacillota</taxon>
        <taxon>Clostridia</taxon>
        <taxon>Eubacteriales</taxon>
        <taxon>Desulfotomaculaceae</taxon>
        <taxon>Pelotomaculum</taxon>
    </lineage>
</organism>
<evidence type="ECO:0000313" key="3">
    <source>
        <dbReference type="Proteomes" id="UP001154312"/>
    </source>
</evidence>
<name>A0A9X4H0H1_9FIRM</name>
<proteinExistence type="predicted"/>
<feature type="coiled-coil region" evidence="1">
    <location>
        <begin position="74"/>
        <end position="108"/>
    </location>
</feature>
<dbReference type="AlphaFoldDB" id="A0A9X4H0H1"/>
<sequence>MIISKDRDNKFLEGKFNNVFEPISETFLDRWAKQIREELENPIKRMRELNLIISDYKDKIEFLKWCPIQFSGLRQKCLADLQKYKDELKKLENDYKLMQDLLILIEQAND</sequence>
<keyword evidence="1" id="KW-0175">Coiled coil</keyword>
<accession>A0A9X4H0H1</accession>
<keyword evidence="3" id="KW-1185">Reference proteome</keyword>
<comment type="caution">
    <text evidence="2">The sequence shown here is derived from an EMBL/GenBank/DDBJ whole genome shotgun (WGS) entry which is preliminary data.</text>
</comment>